<evidence type="ECO:0000256" key="3">
    <source>
        <dbReference type="ARBA" id="ARBA00022691"/>
    </source>
</evidence>
<reference evidence="7 8" key="2">
    <citation type="journal article" date="2011" name="Stand. Genomic Sci.">
        <title>Complete genome sequence of Staphylothermus hellenicus P8.</title>
        <authorList>
            <person name="Anderson I."/>
            <person name="Wirth R."/>
            <person name="Lucas S."/>
            <person name="Copeland A."/>
            <person name="Lapidus A."/>
            <person name="Cheng J.F."/>
            <person name="Goodwin L."/>
            <person name="Pitluck S."/>
            <person name="Davenport K."/>
            <person name="Detter J.C."/>
            <person name="Han C."/>
            <person name="Tapia R."/>
            <person name="Land M."/>
            <person name="Hauser L."/>
            <person name="Pati A."/>
            <person name="Mikhailova N."/>
            <person name="Woyke T."/>
            <person name="Klenk H.P."/>
            <person name="Kyrpides N."/>
            <person name="Ivanova N."/>
        </authorList>
    </citation>
    <scope>NUCLEOTIDE SEQUENCE [LARGE SCALE GENOMIC DNA]</scope>
    <source>
        <strain evidence="8">DSM 12710 / JCM 10830 / BK20S6-10-b1 / P8</strain>
    </source>
</reference>
<dbReference type="Pfam" id="PF01189">
    <property type="entry name" value="Methyltr_RsmB-F"/>
    <property type="match status" value="1"/>
</dbReference>
<dbReference type="PROSITE" id="PS51686">
    <property type="entry name" value="SAM_MT_RSMB_NOP"/>
    <property type="match status" value="1"/>
</dbReference>
<comment type="similarity">
    <text evidence="5">Belongs to the class I-like SAM-binding methyltransferase superfamily. RsmB/NOP family.</text>
</comment>
<dbReference type="InterPro" id="IPR002478">
    <property type="entry name" value="PUA"/>
</dbReference>
<keyword evidence="4 5" id="KW-0694">RNA-binding</keyword>
<dbReference type="CDD" id="cd07953">
    <property type="entry name" value="PUA"/>
    <property type="match status" value="1"/>
</dbReference>
<dbReference type="Proteomes" id="UP000002573">
    <property type="component" value="Chromosome"/>
</dbReference>
<dbReference type="InterPro" id="IPR001678">
    <property type="entry name" value="MeTrfase_RsmB-F_NOP2_dom"/>
</dbReference>
<dbReference type="HAMAP" id="MF_02237">
    <property type="entry name" value="NSUN6"/>
    <property type="match status" value="1"/>
</dbReference>
<comment type="function">
    <text evidence="5">S-adenosyl-L-methionine-dependent methyltransferase that specifically methylates the C5 position of cytosine 72 in several tRNAs.</text>
</comment>
<keyword evidence="3 5" id="KW-0949">S-adenosyl-L-methionine</keyword>
<dbReference type="PROSITE" id="PS50890">
    <property type="entry name" value="PUA"/>
    <property type="match status" value="1"/>
</dbReference>
<keyword evidence="1 5" id="KW-0489">Methyltransferase</keyword>
<proteinExistence type="inferred from homology"/>
<dbReference type="NCBIfam" id="TIGR00451">
    <property type="entry name" value="unchar_dom_2"/>
    <property type="match status" value="1"/>
</dbReference>
<feature type="binding site" evidence="5">
    <location>
        <position position="298"/>
    </location>
    <ligand>
        <name>S-adenosyl-L-methionine</name>
        <dbReference type="ChEBI" id="CHEBI:59789"/>
    </ligand>
</feature>
<dbReference type="GeneID" id="9233355"/>
<reference evidence="8" key="1">
    <citation type="submission" date="2010-05" db="EMBL/GenBank/DDBJ databases">
        <title>Complete sequence of Staphylothermus hellenicus DSM 12710.</title>
        <authorList>
            <consortium name="US DOE Joint Genome Institute"/>
            <person name="Lucas S."/>
            <person name="Copeland A."/>
            <person name="Lapidus A."/>
            <person name="Cheng J.-F."/>
            <person name="Bruce D."/>
            <person name="Goodwin L."/>
            <person name="Pitluck S."/>
            <person name="Davenport K."/>
            <person name="Detter J.C."/>
            <person name="Han C."/>
            <person name="Tapia R."/>
            <person name="Larimer F."/>
            <person name="Land M."/>
            <person name="Hauser L."/>
            <person name="Kyrpides N."/>
            <person name="Mikhailova N."/>
            <person name="Anderson I.J."/>
            <person name="Woyke T."/>
        </authorList>
    </citation>
    <scope>NUCLEOTIDE SEQUENCE [LARGE SCALE GENOMIC DNA]</scope>
    <source>
        <strain evidence="8">DSM 12710 / JCM 10830 / BK20S6-10-b1 / P8</strain>
    </source>
</reference>
<dbReference type="SUPFAM" id="SSF53335">
    <property type="entry name" value="S-adenosyl-L-methionine-dependent methyltransferases"/>
    <property type="match status" value="1"/>
</dbReference>
<feature type="binding site" evidence="5">
    <location>
        <position position="271"/>
    </location>
    <ligand>
        <name>S-adenosyl-L-methionine</name>
        <dbReference type="ChEBI" id="CHEBI:59789"/>
    </ligand>
</feature>
<dbReference type="SMART" id="SM00359">
    <property type="entry name" value="PUA"/>
    <property type="match status" value="1"/>
</dbReference>
<evidence type="ECO:0000259" key="6">
    <source>
        <dbReference type="PROSITE" id="PS51686"/>
    </source>
</evidence>
<comment type="caution">
    <text evidence="5">Lacks conserved residue(s) required for the propagation of feature annotation.</text>
</comment>
<dbReference type="KEGG" id="shc:Shell_0066"/>
<dbReference type="InterPro" id="IPR043699">
    <property type="entry name" value="NSUN6"/>
</dbReference>
<dbReference type="Gene3D" id="2.30.130.10">
    <property type="entry name" value="PUA domain"/>
    <property type="match status" value="1"/>
</dbReference>
<keyword evidence="2 5" id="KW-0808">Transferase</keyword>
<accession>D7DAL8</accession>
<dbReference type="OrthoDB" id="14725at2157"/>
<dbReference type="InterPro" id="IPR049560">
    <property type="entry name" value="MeTrfase_RsmB-F_NOP2_cat"/>
</dbReference>
<evidence type="ECO:0000256" key="5">
    <source>
        <dbReference type="HAMAP-Rule" id="MF_02237"/>
    </source>
</evidence>
<dbReference type="Gene3D" id="3.30.70.1170">
    <property type="entry name" value="Sun protein, domain 3"/>
    <property type="match status" value="1"/>
</dbReference>
<protein>
    <recommendedName>
        <fullName evidence="5">tRNA (cytosine(72)-C(5))-methyltransferase</fullName>
        <shortName evidence="5">tRNA:m(5)C72 MTase</shortName>
        <ecNumber evidence="5">2.1.1.-</ecNumber>
    </recommendedName>
</protein>
<feature type="active site" description="Nucleophile" evidence="5">
    <location>
        <position position="321"/>
    </location>
</feature>
<feature type="binding site" evidence="5">
    <location>
        <position position="223"/>
    </location>
    <ligand>
        <name>S-adenosyl-L-methionine</name>
        <dbReference type="ChEBI" id="CHEBI:59789"/>
    </ligand>
</feature>
<dbReference type="GO" id="GO:0016428">
    <property type="term" value="F:tRNA (cytidine-5-)-methyltransferase activity"/>
    <property type="evidence" value="ECO:0007669"/>
    <property type="project" value="UniProtKB-UniRule"/>
</dbReference>
<dbReference type="GO" id="GO:0000049">
    <property type="term" value="F:tRNA binding"/>
    <property type="evidence" value="ECO:0007669"/>
    <property type="project" value="UniProtKB-UniRule"/>
</dbReference>
<dbReference type="InterPro" id="IPR023267">
    <property type="entry name" value="RCMT"/>
</dbReference>
<dbReference type="EMBL" id="CP002051">
    <property type="protein sequence ID" value="ADI31215.1"/>
    <property type="molecule type" value="Genomic_DNA"/>
</dbReference>
<dbReference type="RefSeq" id="WP_013142413.1">
    <property type="nucleotide sequence ID" value="NC_014205.1"/>
</dbReference>
<dbReference type="eggNOG" id="arCOG00986">
    <property type="taxonomic scope" value="Archaea"/>
</dbReference>
<dbReference type="STRING" id="591019.Shell_0066"/>
<evidence type="ECO:0000313" key="7">
    <source>
        <dbReference type="EMBL" id="ADI31215.1"/>
    </source>
</evidence>
<name>D7DAL8_STAHD</name>
<dbReference type="Pfam" id="PF01472">
    <property type="entry name" value="PUA"/>
    <property type="match status" value="1"/>
</dbReference>
<comment type="catalytic activity">
    <reaction evidence="5">
        <text>cytidine(72) in tRNA + S-adenosyl-L-methionine = 5-methylcytidine(72) in tRNA + S-adenosyl-L-homocysteine + H(+)</text>
        <dbReference type="Rhea" id="RHEA:61988"/>
        <dbReference type="Rhea" id="RHEA-COMP:15996"/>
        <dbReference type="Rhea" id="RHEA-COMP:15997"/>
        <dbReference type="ChEBI" id="CHEBI:15378"/>
        <dbReference type="ChEBI" id="CHEBI:57856"/>
        <dbReference type="ChEBI" id="CHEBI:59789"/>
        <dbReference type="ChEBI" id="CHEBI:74483"/>
        <dbReference type="ChEBI" id="CHEBI:82748"/>
    </reaction>
</comment>
<feature type="binding site" evidence="5">
    <location>
        <position position="251"/>
    </location>
    <ligand>
        <name>S-adenosyl-L-methionine</name>
        <dbReference type="ChEBI" id="CHEBI:59789"/>
    </ligand>
</feature>
<dbReference type="Gene3D" id="3.40.50.150">
    <property type="entry name" value="Vaccinia Virus protein VP39"/>
    <property type="match status" value="1"/>
</dbReference>
<dbReference type="GO" id="GO:0001510">
    <property type="term" value="P:RNA methylation"/>
    <property type="evidence" value="ECO:0007669"/>
    <property type="project" value="InterPro"/>
</dbReference>
<dbReference type="SUPFAM" id="SSF88697">
    <property type="entry name" value="PUA domain-like"/>
    <property type="match status" value="1"/>
</dbReference>
<sequence>MNNIDHSLIASLRRVYGSLTYSLLDKILLPPKRLYLRVNTMLITRDELVELLKKRGINVKKDPYVEEAVFIELEGPNKIPVYDKKIVVDKYAAESIMIGANLYRPGILRFDRFKENEYVNVQATNGKIISVVRTLVSSDKLKYIRKGIVGENIVSIYKAPPIRDLEEYDLGLFYPQSLPAMTVSRILDPQPGELIFDMNAAPGGKTSHLIQLSRGRSRVVAFERNVKKALKVYSTLKRLRLLRNIIILPMDSRYVHLDLDASEKVDKVLIDPPCTGLGVRPKIEIDIKGEDTVVLSKYQRQFLNAASMIVARKGIIVYSTCTLTWEENEENIIYAVRKLGLETIDLGKIPYADKIYYRDIIAYRFSPLGYDMPGFFVAVLRRK</sequence>
<dbReference type="InterPro" id="IPR036974">
    <property type="entry name" value="PUA_sf"/>
</dbReference>
<dbReference type="PRINTS" id="PR02008">
    <property type="entry name" value="RCMTFAMILY"/>
</dbReference>
<dbReference type="Pfam" id="PF22458">
    <property type="entry name" value="RsmF-B_ferredox"/>
    <property type="match status" value="1"/>
</dbReference>
<dbReference type="InterPro" id="IPR015947">
    <property type="entry name" value="PUA-like_sf"/>
</dbReference>
<dbReference type="EC" id="2.1.1.-" evidence="5"/>
<feature type="domain" description="SAM-dependent MTase RsmB/NOP-type" evidence="6">
    <location>
        <begin position="96"/>
        <end position="383"/>
    </location>
</feature>
<evidence type="ECO:0000256" key="2">
    <source>
        <dbReference type="ARBA" id="ARBA00022679"/>
    </source>
</evidence>
<dbReference type="PANTHER" id="PTHR22807:SF34">
    <property type="entry name" value="TRNA (CYTOSINE(72)-C(5))-METHYLTRANSFERASE NSUN6"/>
    <property type="match status" value="1"/>
</dbReference>
<gene>
    <name evidence="7" type="ordered locus">Shell_0066</name>
</gene>
<evidence type="ECO:0000256" key="4">
    <source>
        <dbReference type="ARBA" id="ARBA00022884"/>
    </source>
</evidence>
<dbReference type="HOGENOM" id="CLU_005316_1_0_2"/>
<dbReference type="InterPro" id="IPR004521">
    <property type="entry name" value="Uncharacterised_CHP00451"/>
</dbReference>
<dbReference type="PANTHER" id="PTHR22807">
    <property type="entry name" value="NOP2 YEAST -RELATED NOL1/NOP2/FMU SUN DOMAIN-CONTAINING"/>
    <property type="match status" value="1"/>
</dbReference>
<dbReference type="AlphaFoldDB" id="D7DAL8"/>
<dbReference type="GO" id="GO:0006400">
    <property type="term" value="P:tRNA modification"/>
    <property type="evidence" value="ECO:0007669"/>
    <property type="project" value="UniProtKB-UniRule"/>
</dbReference>
<dbReference type="eggNOG" id="arCOG00973">
    <property type="taxonomic scope" value="Archaea"/>
</dbReference>
<keyword evidence="8" id="KW-1185">Reference proteome</keyword>
<dbReference type="InterPro" id="IPR054728">
    <property type="entry name" value="RsmB-like_ferredoxin"/>
</dbReference>
<dbReference type="InterPro" id="IPR029063">
    <property type="entry name" value="SAM-dependent_MTases_sf"/>
</dbReference>
<organism evidence="7 8">
    <name type="scientific">Staphylothermus hellenicus (strain DSM 12710 / JCM 10830 / BK20S6-10-b1 / P8)</name>
    <dbReference type="NCBI Taxonomy" id="591019"/>
    <lineage>
        <taxon>Archaea</taxon>
        <taxon>Thermoproteota</taxon>
        <taxon>Thermoprotei</taxon>
        <taxon>Desulfurococcales</taxon>
        <taxon>Desulfurococcaceae</taxon>
        <taxon>Staphylothermus</taxon>
    </lineage>
</organism>
<evidence type="ECO:0000313" key="8">
    <source>
        <dbReference type="Proteomes" id="UP000002573"/>
    </source>
</evidence>
<feature type="binding site" evidence="5">
    <location>
        <position position="228"/>
    </location>
    <ligand>
        <name>S-adenosyl-L-methionine</name>
        <dbReference type="ChEBI" id="CHEBI:59789"/>
    </ligand>
</feature>
<evidence type="ECO:0000256" key="1">
    <source>
        <dbReference type="ARBA" id="ARBA00022603"/>
    </source>
</evidence>